<feature type="domain" description="Lipid/polyisoprenoid-binding YceI-like" evidence="2">
    <location>
        <begin position="5"/>
        <end position="182"/>
    </location>
</feature>
<organism evidence="3 4">
    <name type="scientific">Streptomyces mashuensis</name>
    <dbReference type="NCBI Taxonomy" id="33904"/>
    <lineage>
        <taxon>Bacteria</taxon>
        <taxon>Bacillati</taxon>
        <taxon>Actinomycetota</taxon>
        <taxon>Actinomycetes</taxon>
        <taxon>Kitasatosporales</taxon>
        <taxon>Streptomycetaceae</taxon>
        <taxon>Streptomyces</taxon>
    </lineage>
</organism>
<dbReference type="Gene3D" id="2.40.128.110">
    <property type="entry name" value="Lipid/polyisoprenoid-binding, YceI-like"/>
    <property type="match status" value="1"/>
</dbReference>
<dbReference type="RefSeq" id="WP_190130210.1">
    <property type="nucleotide sequence ID" value="NZ_BNBD01000005.1"/>
</dbReference>
<sequence length="195" mass="21693">MVTTRWFFEPGHTGAMFRARHMMVTHVCGTLKNIEGAVSFDPGAPERARVEATVDAGQVHTGQPQRDAHLRSADFFDVENHPTWSFTSTAIRQLSPTEFSLTGNLTIRGTTRPVTFDVTYLGQWDTPWWEDGRDLGPRRRAGFTARTRLNRHDFGVSWNDTMDRGGVVVGDMIDVTVDVEAVQEAGQETGQEAAA</sequence>
<dbReference type="SUPFAM" id="SSF101874">
    <property type="entry name" value="YceI-like"/>
    <property type="match status" value="1"/>
</dbReference>
<evidence type="ECO:0000313" key="4">
    <source>
        <dbReference type="Proteomes" id="UP000638313"/>
    </source>
</evidence>
<dbReference type="Pfam" id="PF04264">
    <property type="entry name" value="YceI"/>
    <property type="match status" value="1"/>
</dbReference>
<dbReference type="AlphaFoldDB" id="A0A919B4M6"/>
<keyword evidence="4" id="KW-1185">Reference proteome</keyword>
<dbReference type="SMART" id="SM00867">
    <property type="entry name" value="YceI"/>
    <property type="match status" value="1"/>
</dbReference>
<dbReference type="Proteomes" id="UP000638313">
    <property type="component" value="Unassembled WGS sequence"/>
</dbReference>
<evidence type="ECO:0000313" key="3">
    <source>
        <dbReference type="EMBL" id="GHF48081.1"/>
    </source>
</evidence>
<protein>
    <submittedName>
        <fullName evidence="3">Polyisoprenoid-binding protein</fullName>
    </submittedName>
</protein>
<reference evidence="3" key="1">
    <citation type="journal article" date="2014" name="Int. J. Syst. Evol. Microbiol.">
        <title>Complete genome sequence of Corynebacterium casei LMG S-19264T (=DSM 44701T), isolated from a smear-ripened cheese.</title>
        <authorList>
            <consortium name="US DOE Joint Genome Institute (JGI-PGF)"/>
            <person name="Walter F."/>
            <person name="Albersmeier A."/>
            <person name="Kalinowski J."/>
            <person name="Ruckert C."/>
        </authorList>
    </citation>
    <scope>NUCLEOTIDE SEQUENCE</scope>
    <source>
        <strain evidence="3">JCM 4059</strain>
    </source>
</reference>
<dbReference type="PANTHER" id="PTHR34406:SF1">
    <property type="entry name" value="PROTEIN YCEI"/>
    <property type="match status" value="1"/>
</dbReference>
<reference evidence="3" key="2">
    <citation type="submission" date="2020-09" db="EMBL/GenBank/DDBJ databases">
        <authorList>
            <person name="Sun Q."/>
            <person name="Ohkuma M."/>
        </authorList>
    </citation>
    <scope>NUCLEOTIDE SEQUENCE</scope>
    <source>
        <strain evidence="3">JCM 4059</strain>
    </source>
</reference>
<accession>A0A919B4M6</accession>
<dbReference type="InterPro" id="IPR007372">
    <property type="entry name" value="Lipid/polyisoprenoid-bd_YceI"/>
</dbReference>
<gene>
    <name evidence="3" type="ORF">GCM10010218_31930</name>
</gene>
<comment type="caution">
    <text evidence="3">The sequence shown here is derived from an EMBL/GenBank/DDBJ whole genome shotgun (WGS) entry which is preliminary data.</text>
</comment>
<dbReference type="PANTHER" id="PTHR34406">
    <property type="entry name" value="PROTEIN YCEI"/>
    <property type="match status" value="1"/>
</dbReference>
<dbReference type="InterPro" id="IPR036761">
    <property type="entry name" value="TTHA0802/YceI-like_sf"/>
</dbReference>
<comment type="similarity">
    <text evidence="1">Belongs to the UPF0312 family.</text>
</comment>
<proteinExistence type="inferred from homology"/>
<dbReference type="EMBL" id="BNBD01000005">
    <property type="protein sequence ID" value="GHF48081.1"/>
    <property type="molecule type" value="Genomic_DNA"/>
</dbReference>
<evidence type="ECO:0000259" key="2">
    <source>
        <dbReference type="SMART" id="SM00867"/>
    </source>
</evidence>
<name>A0A919B4M6_9ACTN</name>
<evidence type="ECO:0000256" key="1">
    <source>
        <dbReference type="ARBA" id="ARBA00008812"/>
    </source>
</evidence>